<keyword evidence="2" id="KW-1185">Reference proteome</keyword>
<evidence type="ECO:0000313" key="2">
    <source>
        <dbReference type="Proteomes" id="UP000216020"/>
    </source>
</evidence>
<dbReference type="RefSeq" id="WP_094851080.1">
    <property type="nucleotide sequence ID" value="NZ_NEVM01000001.1"/>
</dbReference>
<sequence>MANQAWQFDDFHIGHRFPPSRYSIGAEDSDAFLRTYALGAVRAEPPATPPAAEESRPVRPVHPTLVASFQPQHAAFAWPAGVLHAREKVRLSAPVYPGEALEARVGVKDKYEKNDRKFVVLEILVRKLENGVDALTVERTLVWPT</sequence>
<comment type="caution">
    <text evidence="1">The sequence shown here is derived from an EMBL/GenBank/DDBJ whole genome shotgun (WGS) entry which is preliminary data.</text>
</comment>
<accession>A0A261SKW2</accession>
<gene>
    <name evidence="1" type="ORF">CAL29_00575</name>
</gene>
<dbReference type="AlphaFoldDB" id="A0A261SKW2"/>
<dbReference type="SUPFAM" id="SSF54637">
    <property type="entry name" value="Thioesterase/thiol ester dehydrase-isomerase"/>
    <property type="match status" value="1"/>
</dbReference>
<reference evidence="2" key="1">
    <citation type="submission" date="2017-05" db="EMBL/GenBank/DDBJ databases">
        <title>Complete and WGS of Bordetella genogroups.</title>
        <authorList>
            <person name="Spilker T."/>
            <person name="Lipuma J."/>
        </authorList>
    </citation>
    <scope>NUCLEOTIDE SEQUENCE [LARGE SCALE GENOMIC DNA]</scope>
    <source>
        <strain evidence="2">AU16122</strain>
    </source>
</reference>
<organism evidence="1 2">
    <name type="scientific">Bordetella genomosp. 10</name>
    <dbReference type="NCBI Taxonomy" id="1416804"/>
    <lineage>
        <taxon>Bacteria</taxon>
        <taxon>Pseudomonadati</taxon>
        <taxon>Pseudomonadota</taxon>
        <taxon>Betaproteobacteria</taxon>
        <taxon>Burkholderiales</taxon>
        <taxon>Alcaligenaceae</taxon>
        <taxon>Bordetella</taxon>
    </lineage>
</organism>
<evidence type="ECO:0008006" key="3">
    <source>
        <dbReference type="Google" id="ProtNLM"/>
    </source>
</evidence>
<evidence type="ECO:0000313" key="1">
    <source>
        <dbReference type="EMBL" id="OZI36973.1"/>
    </source>
</evidence>
<dbReference type="EMBL" id="NEVM01000001">
    <property type="protein sequence ID" value="OZI36973.1"/>
    <property type="molecule type" value="Genomic_DNA"/>
</dbReference>
<name>A0A261SKW2_9BORD</name>
<dbReference type="Proteomes" id="UP000216020">
    <property type="component" value="Unassembled WGS sequence"/>
</dbReference>
<dbReference type="Gene3D" id="3.10.129.10">
    <property type="entry name" value="Hotdog Thioesterase"/>
    <property type="match status" value="1"/>
</dbReference>
<dbReference type="CDD" id="cd03441">
    <property type="entry name" value="R_hydratase_like"/>
    <property type="match status" value="1"/>
</dbReference>
<proteinExistence type="predicted"/>
<protein>
    <recommendedName>
        <fullName evidence="3">N-terminal of MaoC-like dehydratase domain-containing protein</fullName>
    </recommendedName>
</protein>
<dbReference type="OrthoDB" id="8660868at2"/>
<dbReference type="InterPro" id="IPR029069">
    <property type="entry name" value="HotDog_dom_sf"/>
</dbReference>